<keyword evidence="2" id="KW-1185">Reference proteome</keyword>
<comment type="caution">
    <text evidence="1">The sequence shown here is derived from an EMBL/GenBank/DDBJ whole genome shotgun (WGS) entry which is preliminary data.</text>
</comment>
<reference evidence="2" key="1">
    <citation type="journal article" date="2022" name="Mol. Ecol. Resour.">
        <title>The genomes of chicory, endive, great burdock and yacon provide insights into Asteraceae palaeo-polyploidization history and plant inulin production.</title>
        <authorList>
            <person name="Fan W."/>
            <person name="Wang S."/>
            <person name="Wang H."/>
            <person name="Wang A."/>
            <person name="Jiang F."/>
            <person name="Liu H."/>
            <person name="Zhao H."/>
            <person name="Xu D."/>
            <person name="Zhang Y."/>
        </authorList>
    </citation>
    <scope>NUCLEOTIDE SEQUENCE [LARGE SCALE GENOMIC DNA]</scope>
    <source>
        <strain evidence="2">cv. Yunnan</strain>
    </source>
</reference>
<proteinExistence type="predicted"/>
<evidence type="ECO:0000313" key="2">
    <source>
        <dbReference type="Proteomes" id="UP001056120"/>
    </source>
</evidence>
<dbReference type="Proteomes" id="UP001056120">
    <property type="component" value="Linkage Group LG19"/>
</dbReference>
<reference evidence="1 2" key="2">
    <citation type="journal article" date="2022" name="Mol. Ecol. Resour.">
        <title>The genomes of chicory, endive, great burdock and yacon provide insights into Asteraceae paleo-polyploidization history and plant inulin production.</title>
        <authorList>
            <person name="Fan W."/>
            <person name="Wang S."/>
            <person name="Wang H."/>
            <person name="Wang A."/>
            <person name="Jiang F."/>
            <person name="Liu H."/>
            <person name="Zhao H."/>
            <person name="Xu D."/>
            <person name="Zhang Y."/>
        </authorList>
    </citation>
    <scope>NUCLEOTIDE SEQUENCE [LARGE SCALE GENOMIC DNA]</scope>
    <source>
        <strain evidence="2">cv. Yunnan</strain>
        <tissue evidence="1">Leaves</tissue>
    </source>
</reference>
<sequence length="79" mass="8881">MIDQHRNEGSGLLLTDLMMNHQYGISTSAKEVEEDNIIKMLAHTTPMAPISDLQGAGTGKAAIVLSTMWRLRWRLDRLM</sequence>
<evidence type="ECO:0000313" key="1">
    <source>
        <dbReference type="EMBL" id="KAI3743679.1"/>
    </source>
</evidence>
<organism evidence="1 2">
    <name type="scientific">Smallanthus sonchifolius</name>
    <dbReference type="NCBI Taxonomy" id="185202"/>
    <lineage>
        <taxon>Eukaryota</taxon>
        <taxon>Viridiplantae</taxon>
        <taxon>Streptophyta</taxon>
        <taxon>Embryophyta</taxon>
        <taxon>Tracheophyta</taxon>
        <taxon>Spermatophyta</taxon>
        <taxon>Magnoliopsida</taxon>
        <taxon>eudicotyledons</taxon>
        <taxon>Gunneridae</taxon>
        <taxon>Pentapetalae</taxon>
        <taxon>asterids</taxon>
        <taxon>campanulids</taxon>
        <taxon>Asterales</taxon>
        <taxon>Asteraceae</taxon>
        <taxon>Asteroideae</taxon>
        <taxon>Heliantheae alliance</taxon>
        <taxon>Millerieae</taxon>
        <taxon>Smallanthus</taxon>
    </lineage>
</organism>
<dbReference type="EMBL" id="CM042036">
    <property type="protein sequence ID" value="KAI3743679.1"/>
    <property type="molecule type" value="Genomic_DNA"/>
</dbReference>
<gene>
    <name evidence="1" type="ORF">L1987_56741</name>
</gene>
<accession>A0ACB9DAL6</accession>
<protein>
    <submittedName>
        <fullName evidence="1">Uncharacterized protein</fullName>
    </submittedName>
</protein>
<name>A0ACB9DAL6_9ASTR</name>